<evidence type="ECO:0000313" key="2">
    <source>
        <dbReference type="Proteomes" id="UP001497535"/>
    </source>
</evidence>
<accession>A0ACB1B5T6</accession>
<keyword evidence="2" id="KW-1185">Reference proteome</keyword>
<name>A0ACB1B5T6_MELEN</name>
<proteinExistence type="predicted"/>
<sequence>MIFFFFFFHFFHFFFHFFIFFIFSYPLSFFHSIFFQKIFVFNRTTIHTCLPPKSLCLIKKIYFTGLTFMHNIKAQK</sequence>
<gene>
    <name evidence="1" type="ORF">MENTE1834_LOCUS46682</name>
</gene>
<protein>
    <submittedName>
        <fullName evidence="1">Uncharacterized protein</fullName>
    </submittedName>
</protein>
<organism evidence="1 2">
    <name type="scientific">Meloidogyne enterolobii</name>
    <name type="common">Root-knot nematode worm</name>
    <name type="synonym">Meloidogyne mayaguensis</name>
    <dbReference type="NCBI Taxonomy" id="390850"/>
    <lineage>
        <taxon>Eukaryota</taxon>
        <taxon>Metazoa</taxon>
        <taxon>Ecdysozoa</taxon>
        <taxon>Nematoda</taxon>
        <taxon>Chromadorea</taxon>
        <taxon>Rhabditida</taxon>
        <taxon>Tylenchina</taxon>
        <taxon>Tylenchomorpha</taxon>
        <taxon>Tylenchoidea</taxon>
        <taxon>Meloidogynidae</taxon>
        <taxon>Meloidogyninae</taxon>
        <taxon>Meloidogyne</taxon>
    </lineage>
</organism>
<comment type="caution">
    <text evidence="1">The sequence shown here is derived from an EMBL/GenBank/DDBJ whole genome shotgun (WGS) entry which is preliminary data.</text>
</comment>
<dbReference type="Proteomes" id="UP001497535">
    <property type="component" value="Unassembled WGS sequence"/>
</dbReference>
<reference evidence="1" key="1">
    <citation type="submission" date="2023-11" db="EMBL/GenBank/DDBJ databases">
        <authorList>
            <person name="Poullet M."/>
        </authorList>
    </citation>
    <scope>NUCLEOTIDE SEQUENCE</scope>
    <source>
        <strain evidence="1">E1834</strain>
    </source>
</reference>
<dbReference type="EMBL" id="CAVMJV010000174">
    <property type="protein sequence ID" value="CAK5120172.1"/>
    <property type="molecule type" value="Genomic_DNA"/>
</dbReference>
<evidence type="ECO:0000313" key="1">
    <source>
        <dbReference type="EMBL" id="CAK5120172.1"/>
    </source>
</evidence>